<evidence type="ECO:0000256" key="1">
    <source>
        <dbReference type="ARBA" id="ARBA00022475"/>
    </source>
</evidence>
<dbReference type="AlphaFoldDB" id="A0A062Y230"/>
<evidence type="ECO:0000313" key="7">
    <source>
        <dbReference type="EMBL" id="KDA54830.1"/>
    </source>
</evidence>
<evidence type="ECO:0000256" key="2">
    <source>
        <dbReference type="ARBA" id="ARBA00022618"/>
    </source>
</evidence>
<dbReference type="InterPro" id="IPR026579">
    <property type="entry name" value="FtsQ"/>
</dbReference>
<name>A0A062Y230_9BACT</name>
<keyword evidence="4" id="KW-0472">Membrane</keyword>
<dbReference type="Pfam" id="PF08478">
    <property type="entry name" value="POTRA_1"/>
    <property type="match status" value="1"/>
</dbReference>
<evidence type="ECO:0000256" key="4">
    <source>
        <dbReference type="ARBA" id="ARBA00022989"/>
    </source>
</evidence>
<organism evidence="7 8">
    <name type="scientific">Thermoanaerobaculum aquaticum</name>
    <dbReference type="NCBI Taxonomy" id="1312852"/>
    <lineage>
        <taxon>Bacteria</taxon>
        <taxon>Pseudomonadati</taxon>
        <taxon>Acidobacteriota</taxon>
        <taxon>Thermoanaerobaculia</taxon>
        <taxon>Thermoanaerobaculales</taxon>
        <taxon>Thermoanaerobaculaceae</taxon>
        <taxon>Thermoanaerobaculum</taxon>
    </lineage>
</organism>
<dbReference type="Proteomes" id="UP000027284">
    <property type="component" value="Unassembled WGS sequence"/>
</dbReference>
<proteinExistence type="predicted"/>
<keyword evidence="4" id="KW-1133">Transmembrane helix</keyword>
<dbReference type="GO" id="GO:0090529">
    <property type="term" value="P:cell septum assembly"/>
    <property type="evidence" value="ECO:0007669"/>
    <property type="project" value="InterPro"/>
</dbReference>
<dbReference type="PANTHER" id="PTHR35851">
    <property type="entry name" value="CELL DIVISION PROTEIN FTSQ"/>
    <property type="match status" value="1"/>
</dbReference>
<feature type="domain" description="POTRA" evidence="6">
    <location>
        <begin position="32"/>
        <end position="98"/>
    </location>
</feature>
<dbReference type="OrthoDB" id="9783091at2"/>
<accession>A0A062Y230</accession>
<dbReference type="EMBL" id="JMFG01000003">
    <property type="protein sequence ID" value="KDA54830.1"/>
    <property type="molecule type" value="Genomic_DNA"/>
</dbReference>
<protein>
    <recommendedName>
        <fullName evidence="6">POTRA domain-containing protein</fullName>
    </recommendedName>
</protein>
<keyword evidence="5" id="KW-0131">Cell cycle</keyword>
<dbReference type="STRING" id="1312852.EG19_07530"/>
<evidence type="ECO:0000259" key="6">
    <source>
        <dbReference type="Pfam" id="PF08478"/>
    </source>
</evidence>
<reference evidence="7 8" key="1">
    <citation type="submission" date="2014-04" db="EMBL/GenBank/DDBJ databases">
        <title>The Genome Sequence of Thermoanaerobaculum aquaticum MP-01, The First Cultivated Group 23 Acidobacterium.</title>
        <authorList>
            <person name="Stamps B.W."/>
            <person name="Losey N.A."/>
            <person name="Lawson P.A."/>
            <person name="Stevenson B.S."/>
        </authorList>
    </citation>
    <scope>NUCLEOTIDE SEQUENCE [LARGE SCALE GENOMIC DNA]</scope>
    <source>
        <strain evidence="7 8">MP-01</strain>
    </source>
</reference>
<keyword evidence="3" id="KW-0812">Transmembrane</keyword>
<sequence>MTRRWTARLWLKALVFLLALLGAGVLAQAWQVHKVEVVGVRRFDATAIGKALEDALGKPPLLASASTLREKLLAVPWVADAQVVVGLDGSIRCLVQERTPAAILTDGQPWQLVDAQGKILGPAGGELDLPQLSGFAPYPEERARVLSILPTLAATWGQPVVSCQRLGARDVAVLFAHEPLTVVLDPQRPETLVHAKQVLLAWNKANLGPVARLDLRVAGKVFVQPVVSE</sequence>
<keyword evidence="1" id="KW-1003">Cell membrane</keyword>
<evidence type="ECO:0000313" key="8">
    <source>
        <dbReference type="Proteomes" id="UP000027284"/>
    </source>
</evidence>
<evidence type="ECO:0000256" key="3">
    <source>
        <dbReference type="ARBA" id="ARBA00022692"/>
    </source>
</evidence>
<keyword evidence="8" id="KW-1185">Reference proteome</keyword>
<evidence type="ECO:0000256" key="5">
    <source>
        <dbReference type="ARBA" id="ARBA00023306"/>
    </source>
</evidence>
<dbReference type="PANTHER" id="PTHR35851:SF1">
    <property type="entry name" value="CELL DIVISION PROTEIN FTSQ"/>
    <property type="match status" value="1"/>
</dbReference>
<keyword evidence="2" id="KW-0132">Cell division</keyword>
<gene>
    <name evidence="7" type="ORF">EG19_07530</name>
</gene>
<comment type="caution">
    <text evidence="7">The sequence shown here is derived from an EMBL/GenBank/DDBJ whole genome shotgun (WGS) entry which is preliminary data.</text>
</comment>
<dbReference type="InterPro" id="IPR013685">
    <property type="entry name" value="POTRA_FtsQ_type"/>
</dbReference>
<dbReference type="RefSeq" id="WP_038046607.1">
    <property type="nucleotide sequence ID" value="NZ_JMFG01000003.1"/>
</dbReference>